<dbReference type="Proteomes" id="UP000194003">
    <property type="component" value="Unassembled WGS sequence"/>
</dbReference>
<evidence type="ECO:0000313" key="2">
    <source>
        <dbReference type="Proteomes" id="UP000194003"/>
    </source>
</evidence>
<reference evidence="1 2" key="1">
    <citation type="journal article" date="2016" name="BMC Genomics">
        <title>Combined genomic and structural analyses of a cultured magnetotactic bacterium reveals its niche adaptation to a dynamic environment.</title>
        <authorList>
            <person name="Araujo A.C."/>
            <person name="Morillo V."/>
            <person name="Cypriano J."/>
            <person name="Teixeira L.C."/>
            <person name="Leao P."/>
            <person name="Lyra S."/>
            <person name="Almeida L.G."/>
            <person name="Bazylinski D.A."/>
            <person name="Vasconcellos A.T."/>
            <person name="Abreu F."/>
            <person name="Lins U."/>
        </authorList>
    </citation>
    <scope>NUCLEOTIDE SEQUENCE [LARGE SCALE GENOMIC DNA]</scope>
    <source>
        <strain evidence="1 2">IT-1</strain>
    </source>
</reference>
<dbReference type="PANTHER" id="PTHR36456:SF1">
    <property type="entry name" value="UPF0232 PROTEIN SCO3875"/>
    <property type="match status" value="1"/>
</dbReference>
<proteinExistence type="predicted"/>
<dbReference type="STRING" id="1434232.MAIT1_00301"/>
<organism evidence="1 2">
    <name type="scientific">Magnetofaba australis IT-1</name>
    <dbReference type="NCBI Taxonomy" id="1434232"/>
    <lineage>
        <taxon>Bacteria</taxon>
        <taxon>Pseudomonadati</taxon>
        <taxon>Pseudomonadota</taxon>
        <taxon>Magnetococcia</taxon>
        <taxon>Magnetococcales</taxon>
        <taxon>Magnetococcaceae</taxon>
        <taxon>Magnetofaba</taxon>
    </lineage>
</organism>
<accession>A0A1Y2K7X2</accession>
<keyword evidence="2" id="KW-1185">Reference proteome</keyword>
<comment type="caution">
    <text evidence="1">The sequence shown here is derived from an EMBL/GenBank/DDBJ whole genome shotgun (WGS) entry which is preliminary data.</text>
</comment>
<evidence type="ECO:0008006" key="3">
    <source>
        <dbReference type="Google" id="ProtNLM"/>
    </source>
</evidence>
<dbReference type="Pfam" id="PF05258">
    <property type="entry name" value="DciA"/>
    <property type="match status" value="1"/>
</dbReference>
<dbReference type="InterPro" id="IPR007922">
    <property type="entry name" value="DciA-like"/>
</dbReference>
<dbReference type="PANTHER" id="PTHR36456">
    <property type="entry name" value="UPF0232 PROTEIN SCO3875"/>
    <property type="match status" value="1"/>
</dbReference>
<name>A0A1Y2K7X2_9PROT</name>
<protein>
    <recommendedName>
        <fullName evidence="3">DUF721 domain-containing protein</fullName>
    </recommendedName>
</protein>
<dbReference type="EMBL" id="LVJN01000015">
    <property type="protein sequence ID" value="OSM06828.1"/>
    <property type="molecule type" value="Genomic_DNA"/>
</dbReference>
<evidence type="ECO:0000313" key="1">
    <source>
        <dbReference type="EMBL" id="OSM06828.1"/>
    </source>
</evidence>
<sequence>MGSLVERIAAPLLERPTARAHILWRHWHRAITPHIARHTEPVRLSDGVLTVRVDSPSWLQELTFLKPDIIARLNDAMPDARVRDIRFTQGTLKRRQLAGRETPFKQPLPPATAAEREAVEQIVAKLPAGRLRTVLSRLFLKHMQRQRRPELPAKKK</sequence>
<gene>
    <name evidence="1" type="ORF">MAIT1_00301</name>
</gene>
<dbReference type="AlphaFoldDB" id="A0A1Y2K7X2"/>